<comment type="catalytic activity">
    <reaction evidence="7">
        <text>shikimate + NAD(+) = 3-dehydroshikimate + NADH + H(+)</text>
        <dbReference type="Rhea" id="RHEA:17741"/>
        <dbReference type="ChEBI" id="CHEBI:15378"/>
        <dbReference type="ChEBI" id="CHEBI:16630"/>
        <dbReference type="ChEBI" id="CHEBI:36208"/>
        <dbReference type="ChEBI" id="CHEBI:57540"/>
        <dbReference type="ChEBI" id="CHEBI:57945"/>
    </reaction>
</comment>
<feature type="domain" description="SDH C-terminal" evidence="11">
    <location>
        <begin position="258"/>
        <end position="286"/>
    </location>
</feature>
<feature type="binding site" evidence="9">
    <location>
        <begin position="25"/>
        <end position="27"/>
    </location>
    <ligand>
        <name>shikimate</name>
        <dbReference type="ChEBI" id="CHEBI:36208"/>
    </ligand>
</feature>
<dbReference type="GO" id="GO:0050661">
    <property type="term" value="F:NADP binding"/>
    <property type="evidence" value="ECO:0007669"/>
    <property type="project" value="TreeGrafter"/>
</dbReference>
<dbReference type="PANTHER" id="PTHR21089">
    <property type="entry name" value="SHIKIMATE DEHYDROGENASE"/>
    <property type="match status" value="1"/>
</dbReference>
<comment type="caution">
    <text evidence="12">The sequence shown here is derived from an EMBL/GenBank/DDBJ whole genome shotgun (WGS) entry which is preliminary data.</text>
</comment>
<feature type="binding site" evidence="9">
    <location>
        <position position="77"/>
    </location>
    <ligand>
        <name>shikimate</name>
        <dbReference type="ChEBI" id="CHEBI:36208"/>
    </ligand>
</feature>
<dbReference type="InterPro" id="IPR036291">
    <property type="entry name" value="NAD(P)-bd_dom_sf"/>
</dbReference>
<dbReference type="NCBIfam" id="NF009201">
    <property type="entry name" value="PRK12549.1"/>
    <property type="match status" value="1"/>
</dbReference>
<evidence type="ECO:0000256" key="3">
    <source>
        <dbReference type="ARBA" id="ARBA00022605"/>
    </source>
</evidence>
<evidence type="ECO:0000256" key="9">
    <source>
        <dbReference type="HAMAP-Rule" id="MF_00222"/>
    </source>
</evidence>
<evidence type="ECO:0000256" key="1">
    <source>
        <dbReference type="ARBA" id="ARBA00004871"/>
    </source>
</evidence>
<dbReference type="SUPFAM" id="SSF53223">
    <property type="entry name" value="Aminoacid dehydrogenase-like, N-terminal domain"/>
    <property type="match status" value="1"/>
</dbReference>
<dbReference type="Gene3D" id="3.40.50.10860">
    <property type="entry name" value="Leucine Dehydrogenase, chain A, domain 1"/>
    <property type="match status" value="1"/>
</dbReference>
<sequence>MGANTTEILQGTYLFGLVGQGIGPSRTPAMHEAEGLAQGHATVYRRFDTLHGAARDLTLQEILRAAVAAGFNGLNITHPHKQEVIQYLDEVDERARAIGAVNTVVIRDGKLSGYNTDVTGFGRGLETGLPGADLSRIVQLGAGGAGNAVANSLITAGAQELLVADLDLKRAERLAQSANTATGSSAAKGISLAGIESVIAEATGVVNATPVGMAQHPGTPFDTNCLEGHQWVSDVIYMPLETQLLKDAKERGCATLDGSRMAVGQAVDAFELFTGLTADAARMRETFISLGS</sequence>
<dbReference type="GO" id="GO:0004764">
    <property type="term" value="F:shikimate 3-dehydrogenase (NADP+) activity"/>
    <property type="evidence" value="ECO:0007669"/>
    <property type="project" value="UniProtKB-UniRule"/>
</dbReference>
<feature type="binding site" evidence="9">
    <location>
        <begin position="141"/>
        <end position="145"/>
    </location>
    <ligand>
        <name>NADP(+)</name>
        <dbReference type="ChEBI" id="CHEBI:58349"/>
    </ligand>
</feature>
<reference evidence="12 13" key="1">
    <citation type="submission" date="2017-08" db="EMBL/GenBank/DDBJ databases">
        <title>Whole genome sequences of 6 clinical strains closest to Corynebacterium imitans.</title>
        <authorList>
            <person name="Bernier A.-M."/>
            <person name="Burdz T."/>
            <person name="Bernard K."/>
        </authorList>
    </citation>
    <scope>NUCLEOTIDE SEQUENCE [LARGE SCALE GENOMIC DNA]</scope>
    <source>
        <strain evidence="12 13">NML92-0415</strain>
    </source>
</reference>
<comment type="caution">
    <text evidence="9">Lacks conserved residue(s) required for the propagation of feature annotation.</text>
</comment>
<keyword evidence="9" id="KW-0521">NADP</keyword>
<comment type="subunit">
    <text evidence="2 9">Homodimer.</text>
</comment>
<accession>A0AB36RKW8</accession>
<proteinExistence type="inferred from homology"/>
<evidence type="ECO:0000256" key="6">
    <source>
        <dbReference type="ARBA" id="ARBA00051639"/>
    </source>
</evidence>
<keyword evidence="3 9" id="KW-0028">Amino-acid biosynthesis</keyword>
<dbReference type="Pfam" id="PF18317">
    <property type="entry name" value="SDH_C"/>
    <property type="match status" value="1"/>
</dbReference>
<gene>
    <name evidence="9" type="primary">aroE</name>
    <name evidence="12" type="ORF">CKJ80_09420</name>
</gene>
<dbReference type="GO" id="GO:0009423">
    <property type="term" value="P:chorismate biosynthetic process"/>
    <property type="evidence" value="ECO:0007669"/>
    <property type="project" value="UniProtKB-UniRule"/>
</dbReference>
<protein>
    <recommendedName>
        <fullName evidence="9">Shikimate dehydrogenase (NADP(+))</fullName>
        <shortName evidence="9">SDH</shortName>
        <ecNumber evidence="9">1.1.1.25</ecNumber>
    </recommendedName>
</protein>
<dbReference type="HAMAP" id="MF_00222">
    <property type="entry name" value="Shikimate_DH_AroE"/>
    <property type="match status" value="1"/>
</dbReference>
<dbReference type="Gene3D" id="3.40.50.720">
    <property type="entry name" value="NAD(P)-binding Rossmann-like Domain"/>
    <property type="match status" value="1"/>
</dbReference>
<comment type="pathway">
    <text evidence="1 9">Metabolic intermediate biosynthesis; chorismate biosynthesis; chorismate from D-erythrose 4-phosphate and phosphoenolpyruvate: step 4/7.</text>
</comment>
<feature type="binding site" evidence="9">
    <location>
        <position position="258"/>
    </location>
    <ligand>
        <name>NADP(+)</name>
        <dbReference type="ChEBI" id="CHEBI:58349"/>
    </ligand>
</feature>
<dbReference type="AlphaFoldDB" id="A0AB36RKW8"/>
<keyword evidence="4 9" id="KW-0560">Oxidoreductase</keyword>
<dbReference type="InterPro" id="IPR046346">
    <property type="entry name" value="Aminoacid_DH-like_N_sf"/>
</dbReference>
<feature type="binding site" evidence="9">
    <location>
        <position position="93"/>
    </location>
    <ligand>
        <name>NADP(+)</name>
        <dbReference type="ChEBI" id="CHEBI:58349"/>
    </ligand>
</feature>
<dbReference type="SUPFAM" id="SSF51735">
    <property type="entry name" value="NAD(P)-binding Rossmann-fold domains"/>
    <property type="match status" value="1"/>
</dbReference>
<feature type="binding site" evidence="9">
    <location>
        <position position="117"/>
    </location>
    <ligand>
        <name>shikimate</name>
        <dbReference type="ChEBI" id="CHEBI:36208"/>
    </ligand>
</feature>
<evidence type="ECO:0000256" key="4">
    <source>
        <dbReference type="ARBA" id="ARBA00023002"/>
    </source>
</evidence>
<evidence type="ECO:0000256" key="5">
    <source>
        <dbReference type="ARBA" id="ARBA00023141"/>
    </source>
</evidence>
<evidence type="ECO:0000256" key="8">
    <source>
        <dbReference type="ARBA" id="ARBA00060613"/>
    </source>
</evidence>
<dbReference type="CDD" id="cd01065">
    <property type="entry name" value="NAD_bind_Shikimate_DH"/>
    <property type="match status" value="1"/>
</dbReference>
<feature type="binding site" evidence="9">
    <location>
        <position position="102"/>
    </location>
    <ligand>
        <name>shikimate</name>
        <dbReference type="ChEBI" id="CHEBI:36208"/>
    </ligand>
</feature>
<dbReference type="GO" id="GO:0009073">
    <property type="term" value="P:aromatic amino acid family biosynthetic process"/>
    <property type="evidence" value="ECO:0007669"/>
    <property type="project" value="UniProtKB-KW"/>
</dbReference>
<evidence type="ECO:0000313" key="12">
    <source>
        <dbReference type="EMBL" id="PAT09791.1"/>
    </source>
</evidence>
<evidence type="ECO:0000259" key="10">
    <source>
        <dbReference type="Pfam" id="PF08501"/>
    </source>
</evidence>
<dbReference type="GO" id="GO:0019632">
    <property type="term" value="P:shikimate metabolic process"/>
    <property type="evidence" value="ECO:0007669"/>
    <property type="project" value="TreeGrafter"/>
</dbReference>
<comment type="catalytic activity">
    <reaction evidence="9">
        <text>shikimate + NADP(+) = 3-dehydroshikimate + NADPH + H(+)</text>
        <dbReference type="Rhea" id="RHEA:17737"/>
        <dbReference type="ChEBI" id="CHEBI:15378"/>
        <dbReference type="ChEBI" id="CHEBI:16630"/>
        <dbReference type="ChEBI" id="CHEBI:36208"/>
        <dbReference type="ChEBI" id="CHEBI:57783"/>
        <dbReference type="ChEBI" id="CHEBI:58349"/>
        <dbReference type="EC" id="1.1.1.25"/>
    </reaction>
</comment>
<evidence type="ECO:0000313" key="13">
    <source>
        <dbReference type="Proteomes" id="UP000218041"/>
    </source>
</evidence>
<name>A0AB36RKW8_9CORY</name>
<dbReference type="EMBL" id="NSGP01000014">
    <property type="protein sequence ID" value="PAT09791.1"/>
    <property type="molecule type" value="Genomic_DNA"/>
</dbReference>
<dbReference type="PANTHER" id="PTHR21089:SF1">
    <property type="entry name" value="BIFUNCTIONAL 3-DEHYDROQUINATE DEHYDRATASE_SHIKIMATE DEHYDROGENASE, CHLOROPLASTIC"/>
    <property type="match status" value="1"/>
</dbReference>
<dbReference type="GO" id="GO:0005829">
    <property type="term" value="C:cytosol"/>
    <property type="evidence" value="ECO:0007669"/>
    <property type="project" value="TreeGrafter"/>
</dbReference>
<feature type="binding site" evidence="9">
    <location>
        <position position="265"/>
    </location>
    <ligand>
        <name>shikimate</name>
        <dbReference type="ChEBI" id="CHEBI:36208"/>
    </ligand>
</feature>
<comment type="catalytic activity">
    <reaction evidence="6">
        <text>L-quinate + NAD(+) = 3-dehydroquinate + NADH + H(+)</text>
        <dbReference type="Rhea" id="RHEA:22364"/>
        <dbReference type="ChEBI" id="CHEBI:15378"/>
        <dbReference type="ChEBI" id="CHEBI:29751"/>
        <dbReference type="ChEBI" id="CHEBI:32364"/>
        <dbReference type="ChEBI" id="CHEBI:57540"/>
        <dbReference type="ChEBI" id="CHEBI:57945"/>
        <dbReference type="EC" id="1.1.1.24"/>
    </reaction>
</comment>
<feature type="binding site" evidence="9">
    <location>
        <position position="237"/>
    </location>
    <ligand>
        <name>shikimate</name>
        <dbReference type="ChEBI" id="CHEBI:36208"/>
    </ligand>
</feature>
<dbReference type="GO" id="GO:0030266">
    <property type="term" value="F:quinate 3-dehydrogenase (NAD+) activity"/>
    <property type="evidence" value="ECO:0007669"/>
    <property type="project" value="UniProtKB-EC"/>
</dbReference>
<dbReference type="RefSeq" id="WP_095555511.1">
    <property type="nucleotide sequence ID" value="NZ_NSGP01000014.1"/>
</dbReference>
<evidence type="ECO:0000256" key="7">
    <source>
        <dbReference type="ARBA" id="ARBA00052329"/>
    </source>
</evidence>
<dbReference type="InterPro" id="IPR041121">
    <property type="entry name" value="SDH_C"/>
</dbReference>
<comment type="function">
    <text evidence="9">Involved in the biosynthesis of the chorismate, which leads to the biosynthesis of aromatic amino acids. Catalyzes the reversible NADPH linked reduction of 3-dehydroshikimate (DHSA) to yield shikimate (SA).</text>
</comment>
<dbReference type="FunFam" id="3.40.50.720:FF:000086">
    <property type="entry name" value="Quinate/shikimate dehydrogenase"/>
    <property type="match status" value="1"/>
</dbReference>
<comment type="pathway">
    <text evidence="8">Aromatic compound metabolism; 3,4-dihydroxybenzoate biosynthesis; 3-dehydroquinate from D-quinate (NAD(+) route).</text>
</comment>
<feature type="active site" description="Proton acceptor" evidence="9">
    <location>
        <position position="81"/>
    </location>
</feature>
<keyword evidence="5 9" id="KW-0057">Aromatic amino acid biosynthesis</keyword>
<feature type="binding site" evidence="9">
    <location>
        <position position="235"/>
    </location>
    <ligand>
        <name>NADP(+)</name>
        <dbReference type="ChEBI" id="CHEBI:58349"/>
    </ligand>
</feature>
<feature type="domain" description="Shikimate dehydrogenase substrate binding N-terminal" evidence="10">
    <location>
        <begin position="17"/>
        <end position="104"/>
    </location>
</feature>
<evidence type="ECO:0000259" key="11">
    <source>
        <dbReference type="Pfam" id="PF18317"/>
    </source>
</evidence>
<dbReference type="Pfam" id="PF08501">
    <property type="entry name" value="Shikimate_dh_N"/>
    <property type="match status" value="1"/>
</dbReference>
<dbReference type="InterPro" id="IPR022893">
    <property type="entry name" value="Shikimate_DH_fam"/>
</dbReference>
<organism evidence="12 13">
    <name type="scientific">Corynebacterium hadale</name>
    <dbReference type="NCBI Taxonomy" id="2026255"/>
    <lineage>
        <taxon>Bacteria</taxon>
        <taxon>Bacillati</taxon>
        <taxon>Actinomycetota</taxon>
        <taxon>Actinomycetes</taxon>
        <taxon>Mycobacteriales</taxon>
        <taxon>Corynebacteriaceae</taxon>
        <taxon>Corynebacterium</taxon>
    </lineage>
</organism>
<dbReference type="InterPro" id="IPR013708">
    <property type="entry name" value="Shikimate_DH-bd_N"/>
</dbReference>
<dbReference type="EC" id="1.1.1.25" evidence="9"/>
<dbReference type="Proteomes" id="UP000218041">
    <property type="component" value="Unassembled WGS sequence"/>
</dbReference>
<evidence type="ECO:0000256" key="2">
    <source>
        <dbReference type="ARBA" id="ARBA00011738"/>
    </source>
</evidence>
<dbReference type="GO" id="GO:0008652">
    <property type="term" value="P:amino acid biosynthetic process"/>
    <property type="evidence" value="ECO:0007669"/>
    <property type="project" value="UniProtKB-KW"/>
</dbReference>
<comment type="similarity">
    <text evidence="9">Belongs to the shikimate dehydrogenase family.</text>
</comment>